<evidence type="ECO:0000313" key="2">
    <source>
        <dbReference type="EMBL" id="MDV7263292.1"/>
    </source>
</evidence>
<sequence>MRDEAEATRRRQLAGHPAHTSTAADAVAPGRSAAEDDDEFYRPRSWLVE</sequence>
<evidence type="ECO:0000313" key="3">
    <source>
        <dbReference type="Proteomes" id="UP001185863"/>
    </source>
</evidence>
<dbReference type="EMBL" id="JAWLUP010000002">
    <property type="protein sequence ID" value="MDV7263292.1"/>
    <property type="molecule type" value="Genomic_DNA"/>
</dbReference>
<comment type="caution">
    <text evidence="2">The sequence shown here is derived from an EMBL/GenBank/DDBJ whole genome shotgun (WGS) entry which is preliminary data.</text>
</comment>
<feature type="region of interest" description="Disordered" evidence="1">
    <location>
        <begin position="1"/>
        <end position="49"/>
    </location>
</feature>
<evidence type="ECO:0000256" key="1">
    <source>
        <dbReference type="SAM" id="MobiDB-lite"/>
    </source>
</evidence>
<protein>
    <submittedName>
        <fullName evidence="2">Uncharacterized protein</fullName>
    </submittedName>
</protein>
<reference evidence="2" key="1">
    <citation type="submission" date="2023-10" db="EMBL/GenBank/DDBJ databases">
        <title>Development of a sustainable strategy for remediation of hydrocarbon-contaminated territories based on the waste exchange concept.</title>
        <authorList>
            <person name="Krivoruchko A."/>
        </authorList>
    </citation>
    <scope>NUCLEOTIDE SEQUENCE</scope>
    <source>
        <strain evidence="2">IEGM 68</strain>
    </source>
</reference>
<dbReference type="AlphaFoldDB" id="A0AAE4UV88"/>
<dbReference type="RefSeq" id="WP_249354521.1">
    <property type="nucleotide sequence ID" value="NZ_JAWLUP010000002.1"/>
</dbReference>
<gene>
    <name evidence="2" type="ORF">R4315_01790</name>
</gene>
<proteinExistence type="predicted"/>
<organism evidence="2 3">
    <name type="scientific">Rhodococcus oxybenzonivorans</name>
    <dbReference type="NCBI Taxonomy" id="1990687"/>
    <lineage>
        <taxon>Bacteria</taxon>
        <taxon>Bacillati</taxon>
        <taxon>Actinomycetota</taxon>
        <taxon>Actinomycetes</taxon>
        <taxon>Mycobacteriales</taxon>
        <taxon>Nocardiaceae</taxon>
        <taxon>Rhodococcus</taxon>
    </lineage>
</organism>
<name>A0AAE4UV88_9NOCA</name>
<accession>A0AAE4UV88</accession>
<dbReference type="Proteomes" id="UP001185863">
    <property type="component" value="Unassembled WGS sequence"/>
</dbReference>